<dbReference type="InterPro" id="IPR036201">
    <property type="entry name" value="Pacifastin_dom_sf"/>
</dbReference>
<name>A0ABP1PE61_XYLVO</name>
<evidence type="ECO:0000256" key="2">
    <source>
        <dbReference type="ARBA" id="ARBA00022525"/>
    </source>
</evidence>
<evidence type="ECO:0000256" key="6">
    <source>
        <dbReference type="SAM" id="SignalP"/>
    </source>
</evidence>
<accession>A0ABP1PE61</accession>
<evidence type="ECO:0000313" key="8">
    <source>
        <dbReference type="Proteomes" id="UP001642520"/>
    </source>
</evidence>
<dbReference type="SUPFAM" id="SSF57283">
    <property type="entry name" value="PMP inhibitors"/>
    <property type="match status" value="1"/>
</dbReference>
<keyword evidence="6" id="KW-0732">Signal</keyword>
<feature type="signal peptide" evidence="6">
    <location>
        <begin position="1"/>
        <end position="19"/>
    </location>
</feature>
<reference evidence="7 8" key="1">
    <citation type="submission" date="2024-08" db="EMBL/GenBank/DDBJ databases">
        <authorList>
            <person name="Will J Nash"/>
            <person name="Angela Man"/>
            <person name="Seanna McTaggart"/>
            <person name="Kendall Baker"/>
            <person name="Tom Barker"/>
            <person name="Leah Catchpole"/>
            <person name="Alex Durrant"/>
            <person name="Karim Gharbi"/>
            <person name="Naomi Irish"/>
            <person name="Gemy Kaithakottil"/>
            <person name="Debby Ku"/>
            <person name="Aaliyah Providence"/>
            <person name="Felix Shaw"/>
            <person name="David Swarbreck"/>
            <person name="Chris Watkins"/>
            <person name="Ann M. McCartney"/>
            <person name="Giulio Formenti"/>
            <person name="Alice Mouton"/>
            <person name="Noel Vella"/>
            <person name="Bjorn M von Reumont"/>
            <person name="Adriana Vella"/>
            <person name="Wilfried Haerty"/>
        </authorList>
    </citation>
    <scope>NUCLEOTIDE SEQUENCE [LARGE SCALE GENOMIC DNA]</scope>
</reference>
<organism evidence="7 8">
    <name type="scientific">Xylocopa violacea</name>
    <name type="common">Violet carpenter bee</name>
    <name type="synonym">Apis violacea</name>
    <dbReference type="NCBI Taxonomy" id="135666"/>
    <lineage>
        <taxon>Eukaryota</taxon>
        <taxon>Metazoa</taxon>
        <taxon>Ecdysozoa</taxon>
        <taxon>Arthropoda</taxon>
        <taxon>Hexapoda</taxon>
        <taxon>Insecta</taxon>
        <taxon>Pterygota</taxon>
        <taxon>Neoptera</taxon>
        <taxon>Endopterygota</taxon>
        <taxon>Hymenoptera</taxon>
        <taxon>Apocrita</taxon>
        <taxon>Aculeata</taxon>
        <taxon>Apoidea</taxon>
        <taxon>Anthophila</taxon>
        <taxon>Apidae</taxon>
        <taxon>Xylocopa</taxon>
        <taxon>Xylocopa</taxon>
    </lineage>
</organism>
<keyword evidence="4" id="KW-0722">Serine protease inhibitor</keyword>
<evidence type="ECO:0000256" key="3">
    <source>
        <dbReference type="ARBA" id="ARBA00022690"/>
    </source>
</evidence>
<evidence type="ECO:0000256" key="1">
    <source>
        <dbReference type="ARBA" id="ARBA00004613"/>
    </source>
</evidence>
<evidence type="ECO:0000256" key="5">
    <source>
        <dbReference type="ARBA" id="ARBA00029459"/>
    </source>
</evidence>
<gene>
    <name evidence="7" type="ORF">XYLVIOL_LOCUS10550</name>
</gene>
<evidence type="ECO:0000313" key="7">
    <source>
        <dbReference type="EMBL" id="CAL7951500.1"/>
    </source>
</evidence>
<proteinExistence type="inferred from homology"/>
<protein>
    <recommendedName>
        <fullName evidence="9">Pacifastin domain-containing protein</fullName>
    </recommendedName>
</protein>
<feature type="chain" id="PRO_5045155782" description="Pacifastin domain-containing protein" evidence="6">
    <location>
        <begin position="20"/>
        <end position="67"/>
    </location>
</feature>
<dbReference type="EMBL" id="CAXAJV020001301">
    <property type="protein sequence ID" value="CAL7951500.1"/>
    <property type="molecule type" value="Genomic_DNA"/>
</dbReference>
<keyword evidence="2" id="KW-0964">Secreted</keyword>
<keyword evidence="3" id="KW-0646">Protease inhibitor</keyword>
<evidence type="ECO:0008006" key="9">
    <source>
        <dbReference type="Google" id="ProtNLM"/>
    </source>
</evidence>
<evidence type="ECO:0000256" key="4">
    <source>
        <dbReference type="ARBA" id="ARBA00022900"/>
    </source>
</evidence>
<comment type="caution">
    <text evidence="7">The sequence shown here is derived from an EMBL/GenBank/DDBJ whole genome shotgun (WGS) entry which is preliminary data.</text>
</comment>
<dbReference type="Proteomes" id="UP001642520">
    <property type="component" value="Unassembled WGS sequence"/>
</dbReference>
<sequence>MSLKLFAFLFVLFFVGALAAPYPTGETTTDSKCTPGTLIHDGCKVCYCHQSGFLGCSDYDCPKPGKA</sequence>
<comment type="similarity">
    <text evidence="5">Belongs to the protease inhibitor I19 family.</text>
</comment>
<comment type="subcellular location">
    <subcellularLocation>
        <location evidence="1">Secreted</location>
    </subcellularLocation>
</comment>
<keyword evidence="8" id="KW-1185">Reference proteome</keyword>